<keyword evidence="2" id="KW-1185">Reference proteome</keyword>
<dbReference type="AlphaFoldDB" id="A0A3N4KCL1"/>
<organism evidence="1 2">
    <name type="scientific">Morchella conica CCBAS932</name>
    <dbReference type="NCBI Taxonomy" id="1392247"/>
    <lineage>
        <taxon>Eukaryota</taxon>
        <taxon>Fungi</taxon>
        <taxon>Dikarya</taxon>
        <taxon>Ascomycota</taxon>
        <taxon>Pezizomycotina</taxon>
        <taxon>Pezizomycetes</taxon>
        <taxon>Pezizales</taxon>
        <taxon>Morchellaceae</taxon>
        <taxon>Morchella</taxon>
    </lineage>
</organism>
<dbReference type="OrthoDB" id="5428636at2759"/>
<dbReference type="STRING" id="1392247.A0A3N4KCL1"/>
<gene>
    <name evidence="1" type="ORF">P167DRAFT_596717</name>
</gene>
<protein>
    <submittedName>
        <fullName evidence="1">Uncharacterized protein</fullName>
    </submittedName>
</protein>
<evidence type="ECO:0000313" key="1">
    <source>
        <dbReference type="EMBL" id="RPB08230.1"/>
    </source>
</evidence>
<reference evidence="1 2" key="1">
    <citation type="journal article" date="2018" name="Nat. Ecol. Evol.">
        <title>Pezizomycetes genomes reveal the molecular basis of ectomycorrhizal truffle lifestyle.</title>
        <authorList>
            <person name="Murat C."/>
            <person name="Payen T."/>
            <person name="Noel B."/>
            <person name="Kuo A."/>
            <person name="Morin E."/>
            <person name="Chen J."/>
            <person name="Kohler A."/>
            <person name="Krizsan K."/>
            <person name="Balestrini R."/>
            <person name="Da Silva C."/>
            <person name="Montanini B."/>
            <person name="Hainaut M."/>
            <person name="Levati E."/>
            <person name="Barry K.W."/>
            <person name="Belfiori B."/>
            <person name="Cichocki N."/>
            <person name="Clum A."/>
            <person name="Dockter R.B."/>
            <person name="Fauchery L."/>
            <person name="Guy J."/>
            <person name="Iotti M."/>
            <person name="Le Tacon F."/>
            <person name="Lindquist E.A."/>
            <person name="Lipzen A."/>
            <person name="Malagnac F."/>
            <person name="Mello A."/>
            <person name="Molinier V."/>
            <person name="Miyauchi S."/>
            <person name="Poulain J."/>
            <person name="Riccioni C."/>
            <person name="Rubini A."/>
            <person name="Sitrit Y."/>
            <person name="Splivallo R."/>
            <person name="Traeger S."/>
            <person name="Wang M."/>
            <person name="Zifcakova L."/>
            <person name="Wipf D."/>
            <person name="Zambonelli A."/>
            <person name="Paolocci F."/>
            <person name="Nowrousian M."/>
            <person name="Ottonello S."/>
            <person name="Baldrian P."/>
            <person name="Spatafora J.W."/>
            <person name="Henrissat B."/>
            <person name="Nagy L.G."/>
            <person name="Aury J.M."/>
            <person name="Wincker P."/>
            <person name="Grigoriev I.V."/>
            <person name="Bonfante P."/>
            <person name="Martin F.M."/>
        </authorList>
    </citation>
    <scope>NUCLEOTIDE SEQUENCE [LARGE SCALE GENOMIC DNA]</scope>
    <source>
        <strain evidence="1 2">CCBAS932</strain>
    </source>
</reference>
<sequence length="246" mass="27714">MPLHSHPHCRHAYAFPQQQHIMPRTFFTIPFTSYTPTSAWTSFLTHLSQPHLTHTPLHLIPQPISSRDDADKLFWTTLYTTKALSSDISSPTRAHLRDWKCTLTLATALSMLVDQGTLTVFIGPNWSSGERAEAQRAGGSAAGRVWWHCVVAYWRDGVWGVYDPSFAGGEGGLRGMEGMRLFRDMLEVMREDGLVVDEVWVGGGGNEGGECAEMSRRWVQEEVVVKRGVELGRWEGRVGWVRVYDI</sequence>
<name>A0A3N4KCL1_9PEZI</name>
<dbReference type="Proteomes" id="UP000277580">
    <property type="component" value="Unassembled WGS sequence"/>
</dbReference>
<accession>A0A3N4KCL1</accession>
<evidence type="ECO:0000313" key="2">
    <source>
        <dbReference type="Proteomes" id="UP000277580"/>
    </source>
</evidence>
<dbReference type="EMBL" id="ML119166">
    <property type="protein sequence ID" value="RPB08230.1"/>
    <property type="molecule type" value="Genomic_DNA"/>
</dbReference>
<dbReference type="InParanoid" id="A0A3N4KCL1"/>
<proteinExistence type="predicted"/>